<feature type="domain" description="OmpA-like" evidence="5">
    <location>
        <begin position="93"/>
        <end position="210"/>
    </location>
</feature>
<dbReference type="Proteomes" id="UP001302316">
    <property type="component" value="Unassembled WGS sequence"/>
</dbReference>
<dbReference type="GO" id="GO:0009279">
    <property type="term" value="C:cell outer membrane"/>
    <property type="evidence" value="ECO:0007669"/>
    <property type="project" value="UniProtKB-SubCell"/>
</dbReference>
<dbReference type="PRINTS" id="PR01023">
    <property type="entry name" value="NAFLGMOTY"/>
</dbReference>
<comment type="subcellular location">
    <subcellularLocation>
        <location evidence="1">Cell outer membrane</location>
    </subcellularLocation>
</comment>
<accession>A0AAP6JG02</accession>
<reference evidence="6 7" key="1">
    <citation type="submission" date="2023-12" db="EMBL/GenBank/DDBJ databases">
        <title>Whole-genome sequencing of halo(alkali)philic microorganisms from hypersaline lakes.</title>
        <authorList>
            <person name="Sorokin D.Y."/>
            <person name="Merkel A.Y."/>
            <person name="Messina E."/>
            <person name="Yakimov M."/>
        </authorList>
    </citation>
    <scope>NUCLEOTIDE SEQUENCE [LARGE SCALE GENOMIC DNA]</scope>
    <source>
        <strain evidence="6 7">AB-CW1</strain>
    </source>
</reference>
<dbReference type="PANTHER" id="PTHR30329:SF21">
    <property type="entry name" value="LIPOPROTEIN YIAD-RELATED"/>
    <property type="match status" value="1"/>
</dbReference>
<dbReference type="AlphaFoldDB" id="A0AAP6JG02"/>
<proteinExistence type="predicted"/>
<name>A0AAP6JG02_9GAMM</name>
<evidence type="ECO:0000256" key="4">
    <source>
        <dbReference type="PROSITE-ProRule" id="PRU00473"/>
    </source>
</evidence>
<dbReference type="SUPFAM" id="SSF103088">
    <property type="entry name" value="OmpA-like"/>
    <property type="match status" value="1"/>
</dbReference>
<dbReference type="PROSITE" id="PS51123">
    <property type="entry name" value="OMPA_2"/>
    <property type="match status" value="1"/>
</dbReference>
<evidence type="ECO:0000313" key="7">
    <source>
        <dbReference type="Proteomes" id="UP001302316"/>
    </source>
</evidence>
<dbReference type="PRINTS" id="PR01021">
    <property type="entry name" value="OMPADOMAIN"/>
</dbReference>
<dbReference type="PANTHER" id="PTHR30329">
    <property type="entry name" value="STATOR ELEMENT OF FLAGELLAR MOTOR COMPLEX"/>
    <property type="match status" value="1"/>
</dbReference>
<dbReference type="InterPro" id="IPR050330">
    <property type="entry name" value="Bact_OuterMem_StrucFunc"/>
</dbReference>
<evidence type="ECO:0000313" key="6">
    <source>
        <dbReference type="EMBL" id="MEA5445444.1"/>
    </source>
</evidence>
<gene>
    <name evidence="6" type="ORF">VCB98_06390</name>
</gene>
<organism evidence="6 7">
    <name type="scientific">Natronospira elongata</name>
    <dbReference type="NCBI Taxonomy" id="3110268"/>
    <lineage>
        <taxon>Bacteria</taxon>
        <taxon>Pseudomonadati</taxon>
        <taxon>Pseudomonadota</taxon>
        <taxon>Gammaproteobacteria</taxon>
        <taxon>Natronospirales</taxon>
        <taxon>Natronospiraceae</taxon>
        <taxon>Natronospira</taxon>
    </lineage>
</organism>
<comment type="caution">
    <text evidence="6">The sequence shown here is derived from an EMBL/GenBank/DDBJ whole genome shotgun (WGS) entry which is preliminary data.</text>
</comment>
<dbReference type="InterPro" id="IPR006665">
    <property type="entry name" value="OmpA-like"/>
</dbReference>
<keyword evidence="7" id="KW-1185">Reference proteome</keyword>
<dbReference type="Gene3D" id="3.30.1330.60">
    <property type="entry name" value="OmpA-like domain"/>
    <property type="match status" value="1"/>
</dbReference>
<dbReference type="InterPro" id="IPR036737">
    <property type="entry name" value="OmpA-like_sf"/>
</dbReference>
<evidence type="ECO:0000256" key="1">
    <source>
        <dbReference type="ARBA" id="ARBA00004442"/>
    </source>
</evidence>
<dbReference type="EMBL" id="JAYGII010000010">
    <property type="protein sequence ID" value="MEA5445444.1"/>
    <property type="molecule type" value="Genomic_DNA"/>
</dbReference>
<evidence type="ECO:0000259" key="5">
    <source>
        <dbReference type="PROSITE" id="PS51123"/>
    </source>
</evidence>
<dbReference type="Pfam" id="PF13488">
    <property type="entry name" value="Gly-zipper_Omp"/>
    <property type="match status" value="1"/>
</dbReference>
<evidence type="ECO:0000256" key="2">
    <source>
        <dbReference type="ARBA" id="ARBA00023136"/>
    </source>
</evidence>
<dbReference type="Pfam" id="PF00691">
    <property type="entry name" value="OmpA"/>
    <property type="match status" value="1"/>
</dbReference>
<dbReference type="InterPro" id="IPR006664">
    <property type="entry name" value="OMP_bac"/>
</dbReference>
<protein>
    <submittedName>
        <fullName evidence="6">OmpA family protein</fullName>
    </submittedName>
</protein>
<keyword evidence="2 4" id="KW-0472">Membrane</keyword>
<keyword evidence="3" id="KW-0998">Cell outer membrane</keyword>
<dbReference type="InterPro" id="IPR039567">
    <property type="entry name" value="Gly-zipper"/>
</dbReference>
<evidence type="ECO:0000256" key="3">
    <source>
        <dbReference type="ARBA" id="ARBA00023237"/>
    </source>
</evidence>
<sequence>MASMVLAACTTLDPYTGEEQRARATTGTVVGAVTGAILGAATASDRRERQRRMLIGAGVGALSGGAVGAYMDRQEAELRERLEGTGVSVTRDGDQIHLNMPGDITFDFDSDAVRSEFYEVLDSVAVVLEEFDQTVVEVAGHTDSTGAASYNQRLSERRAQSVSRYLLSQGLIEERMLVVGYGEDQPVASNDTEEGRRQNRRVELTLVPVTDD</sequence>
<dbReference type="CDD" id="cd07185">
    <property type="entry name" value="OmpA_C-like"/>
    <property type="match status" value="1"/>
</dbReference>